<dbReference type="GO" id="GO:0009253">
    <property type="term" value="P:peptidoglycan catabolic process"/>
    <property type="evidence" value="ECO:0007669"/>
    <property type="project" value="InterPro"/>
</dbReference>
<keyword evidence="5" id="KW-0812">Transmembrane</keyword>
<dbReference type="Gene3D" id="3.20.20.80">
    <property type="entry name" value="Glycosidases"/>
    <property type="match status" value="1"/>
</dbReference>
<proteinExistence type="inferred from homology"/>
<dbReference type="GO" id="GO:0003796">
    <property type="term" value="F:lysozyme activity"/>
    <property type="evidence" value="ECO:0007669"/>
    <property type="project" value="UniProtKB-EC"/>
</dbReference>
<dbReference type="GO" id="GO:0016998">
    <property type="term" value="P:cell wall macromolecule catabolic process"/>
    <property type="evidence" value="ECO:0007669"/>
    <property type="project" value="InterPro"/>
</dbReference>
<keyword evidence="5" id="KW-1133">Transmembrane helix</keyword>
<dbReference type="SMART" id="SM00641">
    <property type="entry name" value="Glyco_25"/>
    <property type="match status" value="1"/>
</dbReference>
<dbReference type="PANTHER" id="PTHR34135">
    <property type="entry name" value="LYSOZYME"/>
    <property type="match status" value="1"/>
</dbReference>
<dbReference type="EC" id="3.2.1.17" evidence="6"/>
<feature type="region of interest" description="Disordered" evidence="4">
    <location>
        <begin position="33"/>
        <end position="62"/>
    </location>
</feature>
<name>A0A6N3GU65_9BACT</name>
<dbReference type="PANTHER" id="PTHR34135:SF2">
    <property type="entry name" value="LYSOZYME"/>
    <property type="match status" value="1"/>
</dbReference>
<organism evidence="6">
    <name type="scientific">Paraprevotella clara</name>
    <dbReference type="NCBI Taxonomy" id="454154"/>
    <lineage>
        <taxon>Bacteria</taxon>
        <taxon>Pseudomonadati</taxon>
        <taxon>Bacteroidota</taxon>
        <taxon>Bacteroidia</taxon>
        <taxon>Bacteroidales</taxon>
        <taxon>Prevotellaceae</taxon>
        <taxon>Paraprevotella</taxon>
    </lineage>
</organism>
<dbReference type="AlphaFoldDB" id="A0A6N3GU65"/>
<sequence>MKGLVIFLNKRIIETVSIMCAQTPQTIKNRKTIVQRGSRKKVDSTPTARSPKRKTVSRKKQKKKGTSKWLFFKRWPSWAIWVGALSLGIAYILFFYYFFVGPYSFRWKAIYGDPVYPEGFDVHGIDVSHYQENIDWERLRNASLNSSPVSFVFIKATEGTTLLDDNFNLNFYEAKQNDFIRGAYHFFLPDVDAQKQARFFLKQVHLEPGDLPPVLDVEKAGKLTETQLQKAVKTWLDIVEKEYGVKPIIYTGYKFKLHYLNTPAFDEYPYWIAHYYVEKLEYKRKWNFWQHTDCGKVTGIKGNVDCNIFNGSFEDLMNLTIPEQEDNYTDPEDSL</sequence>
<feature type="transmembrane region" description="Helical" evidence="5">
    <location>
        <begin position="78"/>
        <end position="99"/>
    </location>
</feature>
<dbReference type="GO" id="GO:0016052">
    <property type="term" value="P:carbohydrate catabolic process"/>
    <property type="evidence" value="ECO:0007669"/>
    <property type="project" value="TreeGrafter"/>
</dbReference>
<evidence type="ECO:0000256" key="4">
    <source>
        <dbReference type="SAM" id="MobiDB-lite"/>
    </source>
</evidence>
<feature type="compositionally biased region" description="Basic residues" evidence="4">
    <location>
        <begin position="50"/>
        <end position="62"/>
    </location>
</feature>
<keyword evidence="3 6" id="KW-0326">Glycosidase</keyword>
<comment type="similarity">
    <text evidence="1">Belongs to the glycosyl hydrolase 25 family.</text>
</comment>
<evidence type="ECO:0000256" key="5">
    <source>
        <dbReference type="SAM" id="Phobius"/>
    </source>
</evidence>
<evidence type="ECO:0000256" key="3">
    <source>
        <dbReference type="ARBA" id="ARBA00023295"/>
    </source>
</evidence>
<accession>A0A6N3GU65</accession>
<keyword evidence="2 6" id="KW-0378">Hydrolase</keyword>
<dbReference type="RefSeq" id="WP_412441501.1">
    <property type="nucleotide sequence ID" value="NZ_JBKWWY010000001.1"/>
</dbReference>
<keyword evidence="5" id="KW-0472">Membrane</keyword>
<dbReference type="CDD" id="cd06524">
    <property type="entry name" value="GH25_YegX-like"/>
    <property type="match status" value="1"/>
</dbReference>
<dbReference type="InterPro" id="IPR002053">
    <property type="entry name" value="Glyco_hydro_25"/>
</dbReference>
<dbReference type="InterPro" id="IPR017853">
    <property type="entry name" value="GH"/>
</dbReference>
<dbReference type="Pfam" id="PF01183">
    <property type="entry name" value="Glyco_hydro_25"/>
    <property type="match status" value="1"/>
</dbReference>
<dbReference type="PROSITE" id="PS51904">
    <property type="entry name" value="GLYCOSYL_HYDROL_F25_2"/>
    <property type="match status" value="1"/>
</dbReference>
<evidence type="ECO:0000256" key="1">
    <source>
        <dbReference type="ARBA" id="ARBA00010646"/>
    </source>
</evidence>
<dbReference type="EMBL" id="CACRUT010000031">
    <property type="protein sequence ID" value="VYU68008.1"/>
    <property type="molecule type" value="Genomic_DNA"/>
</dbReference>
<dbReference type="SUPFAM" id="SSF51445">
    <property type="entry name" value="(Trans)glycosidases"/>
    <property type="match status" value="1"/>
</dbReference>
<protein>
    <submittedName>
        <fullName evidence="6">Lysozyme M1</fullName>
        <ecNumber evidence="6">3.2.1.17</ecNumber>
    </submittedName>
</protein>
<evidence type="ECO:0000256" key="2">
    <source>
        <dbReference type="ARBA" id="ARBA00022801"/>
    </source>
</evidence>
<evidence type="ECO:0000313" key="6">
    <source>
        <dbReference type="EMBL" id="VYU68008.1"/>
    </source>
</evidence>
<reference evidence="6" key="1">
    <citation type="submission" date="2019-11" db="EMBL/GenBank/DDBJ databases">
        <authorList>
            <person name="Feng L."/>
        </authorList>
    </citation>
    <scope>NUCLEOTIDE SEQUENCE</scope>
    <source>
        <strain evidence="6">PclaraLFYP37</strain>
    </source>
</reference>
<gene>
    <name evidence="6" type="primary">acm_1</name>
    <name evidence="6" type="ORF">PCLFYP37_00621</name>
</gene>
<dbReference type="InterPro" id="IPR018077">
    <property type="entry name" value="Glyco_hydro_fam25_subgr"/>
</dbReference>